<dbReference type="Gene3D" id="1.10.3720.10">
    <property type="entry name" value="MetI-like"/>
    <property type="match status" value="1"/>
</dbReference>
<feature type="transmembrane region" description="Helical" evidence="7">
    <location>
        <begin position="176"/>
        <end position="193"/>
    </location>
</feature>
<dbReference type="Pfam" id="PF19300">
    <property type="entry name" value="BPD_transp_1_N"/>
    <property type="match status" value="1"/>
</dbReference>
<name>A0A2K9NVS1_BACTC</name>
<accession>A0A2K9NVS1</accession>
<evidence type="ECO:0000256" key="4">
    <source>
        <dbReference type="ARBA" id="ARBA00022692"/>
    </source>
</evidence>
<dbReference type="EMBL" id="CP025704">
    <property type="protein sequence ID" value="AUN99619.1"/>
    <property type="molecule type" value="Genomic_DNA"/>
</dbReference>
<keyword evidence="6 7" id="KW-0472">Membrane</keyword>
<keyword evidence="5 7" id="KW-1133">Transmembrane helix</keyword>
<protein>
    <submittedName>
        <fullName evidence="8">ABC transporter permease</fullName>
    </submittedName>
</protein>
<comment type="similarity">
    <text evidence="7">Belongs to the binding-protein-dependent transport system permease family.</text>
</comment>
<dbReference type="AlphaFoldDB" id="A0A2K9NVS1"/>
<feature type="transmembrane region" description="Helical" evidence="7">
    <location>
        <begin position="238"/>
        <end position="260"/>
    </location>
</feature>
<keyword evidence="2 7" id="KW-0813">Transport</keyword>
<dbReference type="GO" id="GO:0005886">
    <property type="term" value="C:plasma membrane"/>
    <property type="evidence" value="ECO:0007669"/>
    <property type="project" value="UniProtKB-SubCell"/>
</dbReference>
<evidence type="ECO:0000256" key="7">
    <source>
        <dbReference type="RuleBase" id="RU363032"/>
    </source>
</evidence>
<sequence length="313" mass="35349">MNLYSYILRRLLYVVPVLLGVCLIIFVIFNVVAPDPAFILLGKHATHEQIAQLHHELGMDRPFWEQYLSIVRSAFTFDFGYSWSSKQQIWEMIKAGAGPSLSITIPLFIIVNIVSISTALLVSFYRGKMLDKTVLILSIAMMSIPSLAYILFGQWYFAYTLGWFEISGYEAGFPNFIPYTILPVLLYIAISWGPDTRFYRSVILDEVYQDYVRTARAKGVGELSIMFKHVLKNAMIPILTYVIIQIPFLILGLLLAEAFFSIPGLGGITIKAINTSDFPVIKAMTILSAVGFIIFGVITDVLYTVVDPRMRLK</sequence>
<dbReference type="RefSeq" id="WP_102244910.1">
    <property type="nucleotide sequence ID" value="NZ_CP025704.1"/>
</dbReference>
<dbReference type="CDD" id="cd06261">
    <property type="entry name" value="TM_PBP2"/>
    <property type="match status" value="1"/>
</dbReference>
<evidence type="ECO:0000313" key="8">
    <source>
        <dbReference type="EMBL" id="AUN99619.1"/>
    </source>
</evidence>
<evidence type="ECO:0000313" key="9">
    <source>
        <dbReference type="Proteomes" id="UP000235584"/>
    </source>
</evidence>
<dbReference type="GO" id="GO:0071916">
    <property type="term" value="F:dipeptide transmembrane transporter activity"/>
    <property type="evidence" value="ECO:0007669"/>
    <property type="project" value="TreeGrafter"/>
</dbReference>
<evidence type="ECO:0000256" key="1">
    <source>
        <dbReference type="ARBA" id="ARBA00004651"/>
    </source>
</evidence>
<dbReference type="InterPro" id="IPR000515">
    <property type="entry name" value="MetI-like"/>
</dbReference>
<proteinExistence type="inferred from homology"/>
<evidence type="ECO:0000256" key="5">
    <source>
        <dbReference type="ARBA" id="ARBA00022989"/>
    </source>
</evidence>
<dbReference type="Proteomes" id="UP000235584">
    <property type="component" value="Chromosome"/>
</dbReference>
<evidence type="ECO:0000256" key="3">
    <source>
        <dbReference type="ARBA" id="ARBA00022475"/>
    </source>
</evidence>
<feature type="transmembrane region" description="Helical" evidence="7">
    <location>
        <begin position="101"/>
        <end position="122"/>
    </location>
</feature>
<comment type="subcellular location">
    <subcellularLocation>
        <location evidence="1 7">Cell membrane</location>
        <topology evidence="1 7">Multi-pass membrane protein</topology>
    </subcellularLocation>
</comment>
<feature type="transmembrane region" description="Helical" evidence="7">
    <location>
        <begin position="12"/>
        <end position="33"/>
    </location>
</feature>
<gene>
    <name evidence="8" type="ORF">C0V70_16195</name>
</gene>
<dbReference type="PANTHER" id="PTHR43163:SF6">
    <property type="entry name" value="DIPEPTIDE TRANSPORT SYSTEM PERMEASE PROTEIN DPPB-RELATED"/>
    <property type="match status" value="1"/>
</dbReference>
<keyword evidence="9" id="KW-1185">Reference proteome</keyword>
<dbReference type="PANTHER" id="PTHR43163">
    <property type="entry name" value="DIPEPTIDE TRANSPORT SYSTEM PERMEASE PROTEIN DPPB-RELATED"/>
    <property type="match status" value="1"/>
</dbReference>
<dbReference type="Pfam" id="PF00528">
    <property type="entry name" value="BPD_transp_1"/>
    <property type="match status" value="1"/>
</dbReference>
<reference evidence="8 9" key="1">
    <citation type="submission" date="2018-01" db="EMBL/GenBank/DDBJ databases">
        <title>Complete genome sequence of Bacteriovorax stolpii DSM12778.</title>
        <authorList>
            <person name="Tang B."/>
            <person name="Chang J."/>
        </authorList>
    </citation>
    <scope>NUCLEOTIDE SEQUENCE [LARGE SCALE GENOMIC DNA]</scope>
    <source>
        <strain evidence="8 9">DSM 12778</strain>
    </source>
</reference>
<dbReference type="OrthoDB" id="5289542at2"/>
<dbReference type="SUPFAM" id="SSF161098">
    <property type="entry name" value="MetI-like"/>
    <property type="match status" value="1"/>
</dbReference>
<evidence type="ECO:0000256" key="6">
    <source>
        <dbReference type="ARBA" id="ARBA00023136"/>
    </source>
</evidence>
<keyword evidence="3" id="KW-1003">Cell membrane</keyword>
<dbReference type="KEGG" id="bsto:C0V70_16195"/>
<evidence type="ECO:0000256" key="2">
    <source>
        <dbReference type="ARBA" id="ARBA00022448"/>
    </source>
</evidence>
<feature type="transmembrane region" description="Helical" evidence="7">
    <location>
        <begin position="134"/>
        <end position="156"/>
    </location>
</feature>
<dbReference type="PROSITE" id="PS50928">
    <property type="entry name" value="ABC_TM1"/>
    <property type="match status" value="1"/>
</dbReference>
<organism evidence="8 9">
    <name type="scientific">Bacteriovorax stolpii</name>
    <name type="common">Bdellovibrio stolpii</name>
    <dbReference type="NCBI Taxonomy" id="960"/>
    <lineage>
        <taxon>Bacteria</taxon>
        <taxon>Pseudomonadati</taxon>
        <taxon>Bdellovibrionota</taxon>
        <taxon>Bacteriovoracia</taxon>
        <taxon>Bacteriovoracales</taxon>
        <taxon>Bacteriovoracaceae</taxon>
        <taxon>Bacteriovorax</taxon>
    </lineage>
</organism>
<feature type="transmembrane region" description="Helical" evidence="7">
    <location>
        <begin position="280"/>
        <end position="306"/>
    </location>
</feature>
<dbReference type="InterPro" id="IPR035906">
    <property type="entry name" value="MetI-like_sf"/>
</dbReference>
<keyword evidence="4 7" id="KW-0812">Transmembrane</keyword>
<dbReference type="InterPro" id="IPR045621">
    <property type="entry name" value="BPD_transp_1_N"/>
</dbReference>